<reference evidence="1" key="1">
    <citation type="submission" date="2020-11" db="EMBL/GenBank/DDBJ databases">
        <authorList>
            <consortium name="DOE Joint Genome Institute"/>
            <person name="Ahrendt S."/>
            <person name="Riley R."/>
            <person name="Andreopoulos W."/>
            <person name="Labutti K."/>
            <person name="Pangilinan J."/>
            <person name="Ruiz-Duenas F.J."/>
            <person name="Barrasa J.M."/>
            <person name="Sanchez-Garcia M."/>
            <person name="Camarero S."/>
            <person name="Miyauchi S."/>
            <person name="Serrano A."/>
            <person name="Linde D."/>
            <person name="Babiker R."/>
            <person name="Drula E."/>
            <person name="Ayuso-Fernandez I."/>
            <person name="Pacheco R."/>
            <person name="Padilla G."/>
            <person name="Ferreira P."/>
            <person name="Barriuso J."/>
            <person name="Kellner H."/>
            <person name="Castanera R."/>
            <person name="Alfaro M."/>
            <person name="Ramirez L."/>
            <person name="Pisabarro A.G."/>
            <person name="Kuo A."/>
            <person name="Tritt A."/>
            <person name="Lipzen A."/>
            <person name="He G."/>
            <person name="Yan M."/>
            <person name="Ng V."/>
            <person name="Cullen D."/>
            <person name="Martin F."/>
            <person name="Rosso M.-N."/>
            <person name="Henrissat B."/>
            <person name="Hibbett D."/>
            <person name="Martinez A.T."/>
            <person name="Grigoriev I.V."/>
        </authorList>
    </citation>
    <scope>NUCLEOTIDE SEQUENCE</scope>
    <source>
        <strain evidence="1">AH 40177</strain>
    </source>
</reference>
<sequence length="258" mass="27087">MASMMLQFRTARMQVETLNRTLDERTLDLAQRVNVLETEILCNRANRLATTPSSPSLPSRLGPISSVSGPVATSTQDDVVITDNVQANKNVPWEPGSLALPATSACNRSFVSATQQSSFSSTGMEDSYPALSNVAPFAGPSVTTQGDVSLSASHVAGSSSAVSTTDNSTRENFNNVINNYHIFVPFPVFGYPSPPTFGVVSDIASAITLMVDMGMAPAGSMVCLTVEVLLILVDMMLMEGTAVMADTGLTPGARTGAV</sequence>
<feature type="non-terminal residue" evidence="1">
    <location>
        <position position="1"/>
    </location>
</feature>
<protein>
    <submittedName>
        <fullName evidence="1">Uncharacterized protein</fullName>
    </submittedName>
</protein>
<organism evidence="1 2">
    <name type="scientific">Rhodocollybia butyracea</name>
    <dbReference type="NCBI Taxonomy" id="206335"/>
    <lineage>
        <taxon>Eukaryota</taxon>
        <taxon>Fungi</taxon>
        <taxon>Dikarya</taxon>
        <taxon>Basidiomycota</taxon>
        <taxon>Agaricomycotina</taxon>
        <taxon>Agaricomycetes</taxon>
        <taxon>Agaricomycetidae</taxon>
        <taxon>Agaricales</taxon>
        <taxon>Marasmiineae</taxon>
        <taxon>Omphalotaceae</taxon>
        <taxon>Rhodocollybia</taxon>
    </lineage>
</organism>
<dbReference type="Proteomes" id="UP000772434">
    <property type="component" value="Unassembled WGS sequence"/>
</dbReference>
<evidence type="ECO:0000313" key="1">
    <source>
        <dbReference type="EMBL" id="KAF9033509.1"/>
    </source>
</evidence>
<proteinExistence type="predicted"/>
<keyword evidence="2" id="KW-1185">Reference proteome</keyword>
<dbReference type="AlphaFoldDB" id="A0A9P5TV78"/>
<dbReference type="EMBL" id="JADNRY010000629">
    <property type="protein sequence ID" value="KAF9033509.1"/>
    <property type="molecule type" value="Genomic_DNA"/>
</dbReference>
<gene>
    <name evidence="1" type="ORF">BDP27DRAFT_1348486</name>
</gene>
<evidence type="ECO:0000313" key="2">
    <source>
        <dbReference type="Proteomes" id="UP000772434"/>
    </source>
</evidence>
<name>A0A9P5TV78_9AGAR</name>
<comment type="caution">
    <text evidence="1">The sequence shown here is derived from an EMBL/GenBank/DDBJ whole genome shotgun (WGS) entry which is preliminary data.</text>
</comment>
<accession>A0A9P5TV78</accession>